<sequence length="253" mass="29329">ALKEVEDTLNQLNDKLDESFQKVCDKIDDKLDEGLKQVDDKLDAIYKTSIEVACKPIDDDHHGNELAILGRLSLSPQILKFYGHSVVNNAQVMIFEWADRGNLMELYEKYDIPWTRKIQIAKDILLGLLFLRTVLRDLSVKLGNFGCAREVDGNSRNLSYLATYIIRWMAPELIDKYINGQVNKKVYTFNCEMFSFGMLLWELCYEKLPYTGWGIKQISNHVLNGKREKLLKGRFKNPDDNIIQSKFIKIIQD</sequence>
<feature type="non-terminal residue" evidence="1">
    <location>
        <position position="253"/>
    </location>
</feature>
<accession>A0ACA9PHK3</accession>
<dbReference type="EMBL" id="CAJVPU010028861">
    <property type="protein sequence ID" value="CAG8708724.1"/>
    <property type="molecule type" value="Genomic_DNA"/>
</dbReference>
<organism evidence="1 2">
    <name type="scientific">Dentiscutata heterogama</name>
    <dbReference type="NCBI Taxonomy" id="1316150"/>
    <lineage>
        <taxon>Eukaryota</taxon>
        <taxon>Fungi</taxon>
        <taxon>Fungi incertae sedis</taxon>
        <taxon>Mucoromycota</taxon>
        <taxon>Glomeromycotina</taxon>
        <taxon>Glomeromycetes</taxon>
        <taxon>Diversisporales</taxon>
        <taxon>Gigasporaceae</taxon>
        <taxon>Dentiscutata</taxon>
    </lineage>
</organism>
<evidence type="ECO:0000313" key="1">
    <source>
        <dbReference type="EMBL" id="CAG8708724.1"/>
    </source>
</evidence>
<evidence type="ECO:0000313" key="2">
    <source>
        <dbReference type="Proteomes" id="UP000789702"/>
    </source>
</evidence>
<gene>
    <name evidence="1" type="ORF">DHETER_LOCUS12141</name>
</gene>
<protein>
    <submittedName>
        <fullName evidence="1">4743_t:CDS:1</fullName>
    </submittedName>
</protein>
<proteinExistence type="predicted"/>
<keyword evidence="2" id="KW-1185">Reference proteome</keyword>
<feature type="non-terminal residue" evidence="1">
    <location>
        <position position="1"/>
    </location>
</feature>
<name>A0ACA9PHK3_9GLOM</name>
<reference evidence="1" key="1">
    <citation type="submission" date="2021-06" db="EMBL/GenBank/DDBJ databases">
        <authorList>
            <person name="Kallberg Y."/>
            <person name="Tangrot J."/>
            <person name="Rosling A."/>
        </authorList>
    </citation>
    <scope>NUCLEOTIDE SEQUENCE</scope>
    <source>
        <strain evidence="1">IL203A</strain>
    </source>
</reference>
<dbReference type="Proteomes" id="UP000789702">
    <property type="component" value="Unassembled WGS sequence"/>
</dbReference>
<comment type="caution">
    <text evidence="1">The sequence shown here is derived from an EMBL/GenBank/DDBJ whole genome shotgun (WGS) entry which is preliminary data.</text>
</comment>